<evidence type="ECO:0000256" key="2">
    <source>
        <dbReference type="SAM" id="MobiDB-lite"/>
    </source>
</evidence>
<evidence type="ECO:0000313" key="5">
    <source>
        <dbReference type="Proteomes" id="UP001597260"/>
    </source>
</evidence>
<proteinExistence type="inferred from homology"/>
<gene>
    <name evidence="4" type="ORF">ACFQ4H_23465</name>
</gene>
<dbReference type="SUPFAM" id="SSF55961">
    <property type="entry name" value="Bet v1-like"/>
    <property type="match status" value="1"/>
</dbReference>
<dbReference type="RefSeq" id="WP_377574027.1">
    <property type="nucleotide sequence ID" value="NZ_JBHTMP010000041.1"/>
</dbReference>
<comment type="caution">
    <text evidence="4">The sequence shown here is derived from an EMBL/GenBank/DDBJ whole genome shotgun (WGS) entry which is preliminary data.</text>
</comment>
<name>A0ABW3YHQ8_9ACTN</name>
<dbReference type="Gene3D" id="3.30.530.20">
    <property type="match status" value="1"/>
</dbReference>
<evidence type="ECO:0000256" key="1">
    <source>
        <dbReference type="ARBA" id="ARBA00006817"/>
    </source>
</evidence>
<accession>A0ABW3YHQ8</accession>
<dbReference type="EMBL" id="JBHTMP010000041">
    <property type="protein sequence ID" value="MFD1324048.1"/>
    <property type="molecule type" value="Genomic_DNA"/>
</dbReference>
<dbReference type="Pfam" id="PF08327">
    <property type="entry name" value="AHSA1"/>
    <property type="match status" value="1"/>
</dbReference>
<dbReference type="CDD" id="cd07814">
    <property type="entry name" value="SRPBCC_CalC_Aha1-like"/>
    <property type="match status" value="1"/>
</dbReference>
<evidence type="ECO:0000259" key="3">
    <source>
        <dbReference type="Pfam" id="PF08327"/>
    </source>
</evidence>
<dbReference type="InterPro" id="IPR013538">
    <property type="entry name" value="ASHA1/2-like_C"/>
</dbReference>
<feature type="domain" description="Activator of Hsp90 ATPase homologue 1/2-like C-terminal" evidence="3">
    <location>
        <begin position="54"/>
        <end position="174"/>
    </location>
</feature>
<dbReference type="InterPro" id="IPR023393">
    <property type="entry name" value="START-like_dom_sf"/>
</dbReference>
<reference evidence="5" key="1">
    <citation type="journal article" date="2019" name="Int. J. Syst. Evol. Microbiol.">
        <title>The Global Catalogue of Microorganisms (GCM) 10K type strain sequencing project: providing services to taxonomists for standard genome sequencing and annotation.</title>
        <authorList>
            <consortium name="The Broad Institute Genomics Platform"/>
            <consortium name="The Broad Institute Genome Sequencing Center for Infectious Disease"/>
            <person name="Wu L."/>
            <person name="Ma J."/>
        </authorList>
    </citation>
    <scope>NUCLEOTIDE SEQUENCE [LARGE SCALE GENOMIC DNA]</scope>
    <source>
        <strain evidence="5">JCM 31037</strain>
    </source>
</reference>
<dbReference type="Proteomes" id="UP001597260">
    <property type="component" value="Unassembled WGS sequence"/>
</dbReference>
<sequence>MTVDDPTSAAAWRDTSIPVLDIDSADFPPLHRNGAFPIVQDRWERLVSTVRIAAPVERVWAALTDPEQVGQWFAVCRGAWAVDGAESILDFEDGEFFLCRTVEVRTPESGGRAELRHLWRWVGVGPATSVTWSMTACGPEVTAVTVIEEAVNPPSDWRSWNGMGWPGILDQLADFIRTGVPWRWPWRRMGPYVQTELPGSTFEVWAMLTAVPAMQFWLSRATGSLAEGQTVDIILGDASGVATLQVHRHIEANQQFPSYLPRLEFGLRRPGWPAELSGHLWIEPAGLGRSLLQVFHTGWEALSVVAAPLAERRLLTGFWVGAFGRAEQMAQSQHRPPPVVPGPVTAGAGDDRMPGDAPFGAGPHGWSR</sequence>
<evidence type="ECO:0000313" key="4">
    <source>
        <dbReference type="EMBL" id="MFD1324048.1"/>
    </source>
</evidence>
<keyword evidence="5" id="KW-1185">Reference proteome</keyword>
<protein>
    <submittedName>
        <fullName evidence="4">SRPBCC domain-containing protein</fullName>
    </submittedName>
</protein>
<feature type="region of interest" description="Disordered" evidence="2">
    <location>
        <begin position="330"/>
        <end position="368"/>
    </location>
</feature>
<comment type="similarity">
    <text evidence="1">Belongs to the AHA1 family.</text>
</comment>
<organism evidence="4 5">
    <name type="scientific">Micromonospora sonneratiae</name>
    <dbReference type="NCBI Taxonomy" id="1184706"/>
    <lineage>
        <taxon>Bacteria</taxon>
        <taxon>Bacillati</taxon>
        <taxon>Actinomycetota</taxon>
        <taxon>Actinomycetes</taxon>
        <taxon>Micromonosporales</taxon>
        <taxon>Micromonosporaceae</taxon>
        <taxon>Micromonospora</taxon>
    </lineage>
</organism>